<protein>
    <submittedName>
        <fullName evidence="1">Uncharacterized protein</fullName>
    </submittedName>
</protein>
<comment type="caution">
    <text evidence="1">The sequence shown here is derived from an EMBL/GenBank/DDBJ whole genome shotgun (WGS) entry which is preliminary data.</text>
</comment>
<name>A0ABU8NQC1_9SPHI</name>
<gene>
    <name evidence="1" type="ORF">WAE58_14595</name>
</gene>
<keyword evidence="2" id="KW-1185">Reference proteome</keyword>
<proteinExistence type="predicted"/>
<sequence>MKTSWNELRLIEDFLLSDTDTEDILLFEANLLLQPNLKESVFWQQKTYSLVHKFGRLQLRKEIDQVHEKLFTAPEHHSFRQKIMQLFGK</sequence>
<dbReference type="RefSeq" id="WP_337716853.1">
    <property type="nucleotide sequence ID" value="NZ_JBBEUB010000004.1"/>
</dbReference>
<evidence type="ECO:0000313" key="2">
    <source>
        <dbReference type="Proteomes" id="UP001378956"/>
    </source>
</evidence>
<dbReference type="EMBL" id="JBBEUB010000004">
    <property type="protein sequence ID" value="MEJ2903670.1"/>
    <property type="molecule type" value="Genomic_DNA"/>
</dbReference>
<organism evidence="1 2">
    <name type="scientific">Pedobacter panaciterrae</name>
    <dbReference type="NCBI Taxonomy" id="363849"/>
    <lineage>
        <taxon>Bacteria</taxon>
        <taxon>Pseudomonadati</taxon>
        <taxon>Bacteroidota</taxon>
        <taxon>Sphingobacteriia</taxon>
        <taxon>Sphingobacteriales</taxon>
        <taxon>Sphingobacteriaceae</taxon>
        <taxon>Pedobacter</taxon>
    </lineage>
</organism>
<dbReference type="Proteomes" id="UP001378956">
    <property type="component" value="Unassembled WGS sequence"/>
</dbReference>
<reference evidence="1 2" key="1">
    <citation type="submission" date="2024-03" db="EMBL/GenBank/DDBJ databases">
        <title>Sequence of Lycoming College Course Isolates.</title>
        <authorList>
            <person name="Plotts O."/>
            <person name="Newman J."/>
        </authorList>
    </citation>
    <scope>NUCLEOTIDE SEQUENCE [LARGE SCALE GENOMIC DNA]</scope>
    <source>
        <strain evidence="1 2">CJB-3</strain>
    </source>
</reference>
<accession>A0ABU8NQC1</accession>
<evidence type="ECO:0000313" key="1">
    <source>
        <dbReference type="EMBL" id="MEJ2903670.1"/>
    </source>
</evidence>